<evidence type="ECO:0000313" key="3">
    <source>
        <dbReference type="EMBL" id="TDL43826.1"/>
    </source>
</evidence>
<sequence>MAGHLRRRGRTAVGRVRAHRTRRTDSGAAASRPARRAAARAERDPIGRHSPHRGLVVSAAELLEFWDEDRWTRQYRYVPPPGKDNPYDLGYHIAQDVGGLTWTDPVPVLRAGTIVATGRSSSIGGFVVVQADDDGLKDWYCHLNTARMPKMGQPVTAGWRLPPLARSRERSAGADYMGSASSGPHLHFGVMTTVTNGYRPIEGCDRDPRPIIRAALRRHSTGSPAGGNATPISPEEDDMAWDDKLPGSNFTAGEALLYLFQQNTQGIPKRKTDGERVRAEKQIIAELAAHGAALDALARVIEKQSGGVVTKAEILAAVKSETSAGVKAALKNAEIIFEVK</sequence>
<feature type="domain" description="M23ase beta-sheet core" evidence="2">
    <location>
        <begin position="104"/>
        <end position="192"/>
    </location>
</feature>
<organism evidence="3 4">
    <name type="scientific">Microbacterium oleivorans</name>
    <dbReference type="NCBI Taxonomy" id="273677"/>
    <lineage>
        <taxon>Bacteria</taxon>
        <taxon>Bacillati</taxon>
        <taxon>Actinomycetota</taxon>
        <taxon>Actinomycetes</taxon>
        <taxon>Micrococcales</taxon>
        <taxon>Microbacteriaceae</taxon>
        <taxon>Microbacterium</taxon>
    </lineage>
</organism>
<dbReference type="InterPro" id="IPR011055">
    <property type="entry name" value="Dup_hybrid_motif"/>
</dbReference>
<proteinExistence type="predicted"/>
<feature type="region of interest" description="Disordered" evidence="1">
    <location>
        <begin position="1"/>
        <end position="51"/>
    </location>
</feature>
<dbReference type="Gene3D" id="2.70.70.10">
    <property type="entry name" value="Glucose Permease (Domain IIA)"/>
    <property type="match status" value="1"/>
</dbReference>
<gene>
    <name evidence="3" type="ORF">E2R54_11595</name>
</gene>
<dbReference type="InterPro" id="IPR016047">
    <property type="entry name" value="M23ase_b-sheet_dom"/>
</dbReference>
<protein>
    <submittedName>
        <fullName evidence="3">M23 family metallopeptidase</fullName>
    </submittedName>
</protein>
<dbReference type="AlphaFoldDB" id="A0A4R5YG40"/>
<dbReference type="EMBL" id="SMZX01000002">
    <property type="protein sequence ID" value="TDL43826.1"/>
    <property type="molecule type" value="Genomic_DNA"/>
</dbReference>
<evidence type="ECO:0000256" key="1">
    <source>
        <dbReference type="SAM" id="MobiDB-lite"/>
    </source>
</evidence>
<reference evidence="3 4" key="1">
    <citation type="submission" date="2019-03" db="EMBL/GenBank/DDBJ databases">
        <title>Genome Sequencing and Assembly of Various Microbes Isolated from Partially Reclaimed Soil and Acid Mine Drainage (AMD) Site.</title>
        <authorList>
            <person name="Steinbock B."/>
            <person name="Bechtold R."/>
            <person name="Sevigny J.L."/>
            <person name="Thomas D."/>
            <person name="Cuthill L.R."/>
            <person name="Aveiro Johannsen E.J."/>
            <person name="Thomas K."/>
            <person name="Ghosh A."/>
        </authorList>
    </citation>
    <scope>NUCLEOTIDE SEQUENCE [LARGE SCALE GENOMIC DNA]</scope>
    <source>
        <strain evidence="3 4">F-B2</strain>
    </source>
</reference>
<feature type="compositionally biased region" description="Basic residues" evidence="1">
    <location>
        <begin position="1"/>
        <end position="22"/>
    </location>
</feature>
<evidence type="ECO:0000313" key="4">
    <source>
        <dbReference type="Proteomes" id="UP000295633"/>
    </source>
</evidence>
<dbReference type="SUPFAM" id="SSF51261">
    <property type="entry name" value="Duplicated hybrid motif"/>
    <property type="match status" value="1"/>
</dbReference>
<dbReference type="Pfam" id="PF01551">
    <property type="entry name" value="Peptidase_M23"/>
    <property type="match status" value="1"/>
</dbReference>
<name>A0A4R5YG40_9MICO</name>
<comment type="caution">
    <text evidence="3">The sequence shown here is derived from an EMBL/GenBank/DDBJ whole genome shotgun (WGS) entry which is preliminary data.</text>
</comment>
<accession>A0A4R5YG40</accession>
<dbReference type="Proteomes" id="UP000295633">
    <property type="component" value="Unassembled WGS sequence"/>
</dbReference>
<evidence type="ECO:0000259" key="2">
    <source>
        <dbReference type="Pfam" id="PF01551"/>
    </source>
</evidence>
<dbReference type="CDD" id="cd12797">
    <property type="entry name" value="M23_peptidase"/>
    <property type="match status" value="1"/>
</dbReference>